<feature type="transmembrane region" description="Helical" evidence="6">
    <location>
        <begin position="1067"/>
        <end position="1084"/>
    </location>
</feature>
<dbReference type="Gene3D" id="1.10.287.70">
    <property type="match status" value="4"/>
</dbReference>
<dbReference type="InterPro" id="IPR027359">
    <property type="entry name" value="Volt_channel_dom_sf"/>
</dbReference>
<gene>
    <name evidence="8" type="primary">Nalcn</name>
</gene>
<proteinExistence type="evidence at transcript level"/>
<evidence type="ECO:0000256" key="3">
    <source>
        <dbReference type="ARBA" id="ARBA00022989"/>
    </source>
</evidence>
<dbReference type="PANTHER" id="PTHR46141:SF1">
    <property type="entry name" value="SODIUM LEAK CHANNEL NALCN"/>
    <property type="match status" value="1"/>
</dbReference>
<dbReference type="Pfam" id="PF00520">
    <property type="entry name" value="Ion_trans"/>
    <property type="match status" value="3"/>
</dbReference>
<dbReference type="InterPro" id="IPR028823">
    <property type="entry name" value="NALCN"/>
</dbReference>
<feature type="transmembrane region" description="Helical" evidence="6">
    <location>
        <begin position="14"/>
        <end position="41"/>
    </location>
</feature>
<feature type="transmembrane region" description="Helical" evidence="6">
    <location>
        <begin position="785"/>
        <end position="808"/>
    </location>
</feature>
<feature type="transmembrane region" description="Helical" evidence="6">
    <location>
        <begin position="898"/>
        <end position="921"/>
    </location>
</feature>
<evidence type="ECO:0000256" key="4">
    <source>
        <dbReference type="ARBA" id="ARBA00023136"/>
    </source>
</evidence>
<feature type="domain" description="Ion transport" evidence="7">
    <location>
        <begin position="99"/>
        <end position="319"/>
    </location>
</feature>
<name>A0A6F9DL82_9ASCI</name>
<feature type="transmembrane region" description="Helical" evidence="6">
    <location>
        <begin position="694"/>
        <end position="714"/>
    </location>
</feature>
<feature type="transmembrane region" description="Helical" evidence="6">
    <location>
        <begin position="651"/>
        <end position="674"/>
    </location>
</feature>
<comment type="subcellular location">
    <subcellularLocation>
        <location evidence="1">Membrane</location>
        <topology evidence="1">Multi-pass membrane protein</topology>
    </subcellularLocation>
</comment>
<feature type="compositionally biased region" description="Basic residues" evidence="5">
    <location>
        <begin position="1427"/>
        <end position="1439"/>
    </location>
</feature>
<feature type="transmembrane region" description="Helical" evidence="6">
    <location>
        <begin position="1004"/>
        <end position="1030"/>
    </location>
</feature>
<evidence type="ECO:0000259" key="7">
    <source>
        <dbReference type="Pfam" id="PF00520"/>
    </source>
</evidence>
<protein>
    <submittedName>
        <fullName evidence="8">Sodium leak channel non-selective protein</fullName>
    </submittedName>
</protein>
<keyword evidence="4 6" id="KW-0472">Membrane</keyword>
<dbReference type="SUPFAM" id="SSF81324">
    <property type="entry name" value="Voltage-gated potassium channels"/>
    <property type="match status" value="3"/>
</dbReference>
<evidence type="ECO:0000256" key="6">
    <source>
        <dbReference type="SAM" id="Phobius"/>
    </source>
</evidence>
<feature type="transmembrane region" description="Helical" evidence="6">
    <location>
        <begin position="1104"/>
        <end position="1126"/>
    </location>
</feature>
<evidence type="ECO:0000256" key="5">
    <source>
        <dbReference type="SAM" id="MobiDB-lite"/>
    </source>
</evidence>
<feature type="compositionally biased region" description="Acidic residues" evidence="5">
    <location>
        <begin position="1409"/>
        <end position="1422"/>
    </location>
</feature>
<organism evidence="8">
    <name type="scientific">Phallusia mammillata</name>
    <dbReference type="NCBI Taxonomy" id="59560"/>
    <lineage>
        <taxon>Eukaryota</taxon>
        <taxon>Metazoa</taxon>
        <taxon>Chordata</taxon>
        <taxon>Tunicata</taxon>
        <taxon>Ascidiacea</taxon>
        <taxon>Phlebobranchia</taxon>
        <taxon>Ascidiidae</taxon>
        <taxon>Phallusia</taxon>
    </lineage>
</organism>
<sequence length="1493" mass="171090">MYKKIDSFPDWHGYLYFVTLIFFLAWLVKNVFIAIIIEVFAEIRSQLQNLWGNSKGSHPGEVSQVIVNEENGTSWALVDVDSRKVKSGKLEAWRRALRSRWFHLTMLVAIVLNVAISAFQKRVNQLPENQTRVWNFFSVAELFFTLIFDVEAVMKVMCLGFKGYIKRNIYRYEAFLALVTTINTAYSFPALRSFPVLRIIRLVKLSPTLENFVYKIFGPAKKIGLLVAFTVSILTLMSTISLQMLCHVDKLECFATFPQAFMSMFQIMTQEGWIDVMHEAMMQVGQSFIPVSIFFILYHMFVTTVMMSLFVAVILDNLELDENLKRLKQLKVSEQSVDTQQPFRLRVFQLFPSKPKMVNVSKIPGEFSLPPLRDTFLRQFVDHRPPVAHTVSAAHSTGLPGPLHAPFSMSSAIICSTSLATRLAVMDDGLSSPLRLSNGGSNLPFSRPNGIEDWRDRKLLGKSRDEAKIPDLLSVTWNKTPTTNVQNANHLKKPKLLESLMRDCSQQRDQPASSQLTGAAYPRNKSLLSAQHMIRRERRPFTRKMFSDDKRQTDSGINNHQDSLYNGTASQEVDFKQLHLKRQQAVLKRQREEQELRENHPLFDTPLFLIKRESKFRKFCQAIVCAQKGKSDSKGQNDVSKQRPMQVLHDLLGLVPYLDWFMIMFTVASCSSMMLETTTNRIHNTPALQVTEYVFVVAMGCELLLKVFANGLLFTPKPTFKDLGGFLDVAIFLVSFTFVCTLSTSTEPASQFLMVLRCLRPLRIFKLVPQIRNVVVELFRGFKEIVMVGILLVALVFVFASFGVQLYGGKLAACNDWRIEKREDCHGIFYQQVWVSNNINKDEEPPGFMVPRVWTNPRNFNFDTIGSAMLALFEVLSLKGWVEVRDILVERMGGIHAIYIHLFVFLGCMMGLTLFIGVVIANYNENKGTALLTVDQRRWEDLKSRLKIAQPLHLPPRPSGRGIRPMLYDLAEHPYSKGFIASCVMIQSLLLSRKWDASSDYADYLLWTSVLFTFIFLLEVVIKIIGMTFMGMISSWRNRYDILVTTLEILWVFLFFVSHDLHQNDTVYSYGWILVVLRFFSICGKHATLKMLLMTVAVSVYRSFFIIIAMFLLLLCYAFAGVVMFGTVKYGENIDRHANFATAPLAVTVLFRIVTGEDWNKIMHDCMIQAPRCTHSDNYWETDCGNYTAALIYFCSFYVIIAYIMLNLLVAIIVENFSLFYTMDEDILLSYNDLHMFQVTWNVVDVKRKGAIDVRKVRILLCLLKGRLQIDAERDQILLKHMCYEMERIGRRSATGNKSNGSTANGHSFRWRHNDETLFVTFHDVLMMTAYRSVDIRKSLQLEELLMREKLEAEIEEEVAKRTIRTWLESCIKRNKSQKTRHVMIPDAISERQTQSAVAEQPSFVIEPDVSDEQGAPEDAEADTSSPRKRFLRKNRRQGLWKPPPSYLPGAACTGRLPSLIVAGDSDPNMQMENKANMSLGTSMDDWWAEGKV</sequence>
<accession>A0A6F9DL82</accession>
<dbReference type="Gene3D" id="1.20.120.350">
    <property type="entry name" value="Voltage-gated potassium channels. Chain C"/>
    <property type="match status" value="3"/>
</dbReference>
<keyword evidence="3 6" id="KW-1133">Transmembrane helix</keyword>
<dbReference type="InterPro" id="IPR005821">
    <property type="entry name" value="Ion_trans_dom"/>
</dbReference>
<dbReference type="GO" id="GO:0032224">
    <property type="term" value="P:positive regulation of synaptic transmission, cholinergic"/>
    <property type="evidence" value="ECO:0007669"/>
    <property type="project" value="TreeGrafter"/>
</dbReference>
<dbReference type="PANTHER" id="PTHR46141">
    <property type="entry name" value="SODIUM LEAK CHANNEL NON-SELECTIVE PROTEIN"/>
    <property type="match status" value="1"/>
</dbReference>
<feature type="region of interest" description="Disordered" evidence="5">
    <location>
        <begin position="1408"/>
        <end position="1447"/>
    </location>
</feature>
<feature type="domain" description="Ion transport" evidence="7">
    <location>
        <begin position="656"/>
        <end position="927"/>
    </location>
</feature>
<dbReference type="GO" id="GO:0005886">
    <property type="term" value="C:plasma membrane"/>
    <property type="evidence" value="ECO:0007669"/>
    <property type="project" value="TreeGrafter"/>
</dbReference>
<evidence type="ECO:0000313" key="8">
    <source>
        <dbReference type="EMBL" id="CAB3264197.1"/>
    </source>
</evidence>
<dbReference type="GO" id="GO:0032230">
    <property type="term" value="P:positive regulation of synaptic transmission, GABAergic"/>
    <property type="evidence" value="ECO:0007669"/>
    <property type="project" value="TreeGrafter"/>
</dbReference>
<feature type="transmembrane region" description="Helical" evidence="6">
    <location>
        <begin position="726"/>
        <end position="744"/>
    </location>
</feature>
<dbReference type="GO" id="GO:0005261">
    <property type="term" value="F:monoatomic cation channel activity"/>
    <property type="evidence" value="ECO:0007669"/>
    <property type="project" value="InterPro"/>
</dbReference>
<feature type="transmembrane region" description="Helical" evidence="6">
    <location>
        <begin position="223"/>
        <end position="244"/>
    </location>
</feature>
<feature type="domain" description="Ion transport" evidence="7">
    <location>
        <begin position="975"/>
        <end position="1221"/>
    </location>
</feature>
<feature type="transmembrane region" description="Helical" evidence="6">
    <location>
        <begin position="1042"/>
        <end position="1061"/>
    </location>
</feature>
<reference evidence="8" key="1">
    <citation type="submission" date="2020-04" db="EMBL/GenBank/DDBJ databases">
        <authorList>
            <person name="Neveu A P."/>
        </authorList>
    </citation>
    <scope>NUCLEOTIDE SEQUENCE</scope>
    <source>
        <tissue evidence="8">Whole embryo</tissue>
    </source>
</reference>
<keyword evidence="2 6" id="KW-0812">Transmembrane</keyword>
<dbReference type="EMBL" id="LR788335">
    <property type="protein sequence ID" value="CAB3264197.1"/>
    <property type="molecule type" value="mRNA"/>
</dbReference>
<feature type="transmembrane region" description="Helical" evidence="6">
    <location>
        <begin position="288"/>
        <end position="315"/>
    </location>
</feature>
<evidence type="ECO:0000256" key="1">
    <source>
        <dbReference type="ARBA" id="ARBA00004141"/>
    </source>
</evidence>
<feature type="transmembrane region" description="Helical" evidence="6">
    <location>
        <begin position="101"/>
        <end position="119"/>
    </location>
</feature>
<dbReference type="FunFam" id="1.10.287.70:FF:000061">
    <property type="entry name" value="Sodium leak channel non-selective protein"/>
    <property type="match status" value="1"/>
</dbReference>
<evidence type="ECO:0000256" key="2">
    <source>
        <dbReference type="ARBA" id="ARBA00022692"/>
    </source>
</evidence>
<feature type="transmembrane region" description="Helical" evidence="6">
    <location>
        <begin position="1190"/>
        <end position="1214"/>
    </location>
</feature>
<dbReference type="FunFam" id="1.10.287.70:FF:000060">
    <property type="entry name" value="Sodium leak channel non-selective protein"/>
    <property type="match status" value="1"/>
</dbReference>